<evidence type="ECO:0000259" key="9">
    <source>
        <dbReference type="PROSITE" id="PS50157"/>
    </source>
</evidence>
<dbReference type="EMBL" id="OV170229">
    <property type="protein sequence ID" value="CAH0731667.1"/>
    <property type="molecule type" value="Genomic_DNA"/>
</dbReference>
<evidence type="ECO:0000256" key="2">
    <source>
        <dbReference type="ARBA" id="ARBA00022723"/>
    </source>
</evidence>
<evidence type="ECO:0000256" key="1">
    <source>
        <dbReference type="ARBA" id="ARBA00004123"/>
    </source>
</evidence>
<feature type="binding site" evidence="8">
    <location>
        <position position="51"/>
    </location>
    <ligand>
        <name>Zn(2+)</name>
        <dbReference type="ChEBI" id="CHEBI:29105"/>
    </ligand>
</feature>
<feature type="binding site" evidence="8">
    <location>
        <position position="8"/>
    </location>
    <ligand>
        <name>Zn(2+)</name>
        <dbReference type="ChEBI" id="CHEBI:29105"/>
    </ligand>
</feature>
<dbReference type="InterPro" id="IPR050758">
    <property type="entry name" value="Znf_C2H2-type"/>
</dbReference>
<evidence type="ECO:0000256" key="8">
    <source>
        <dbReference type="PROSITE-ProRule" id="PRU01263"/>
    </source>
</evidence>
<dbReference type="OrthoDB" id="3437960at2759"/>
<dbReference type="SMART" id="SM00355">
    <property type="entry name" value="ZnF_C2H2"/>
    <property type="match status" value="11"/>
</dbReference>
<evidence type="ECO:0000313" key="12">
    <source>
        <dbReference type="Proteomes" id="UP000838878"/>
    </source>
</evidence>
<dbReference type="SUPFAM" id="SSF57716">
    <property type="entry name" value="Glucocorticoid receptor-like (DNA-binding domain)"/>
    <property type="match status" value="1"/>
</dbReference>
<accession>A0A8J9WAS8</accession>
<evidence type="ECO:0000256" key="7">
    <source>
        <dbReference type="PROSITE-ProRule" id="PRU00042"/>
    </source>
</evidence>
<feature type="domain" description="ZAD" evidence="10">
    <location>
        <begin position="3"/>
        <end position="75"/>
    </location>
</feature>
<dbReference type="FunFam" id="3.30.160.60:FF:001182">
    <property type="entry name" value="Zinc finger, C2H2 type"/>
    <property type="match status" value="1"/>
</dbReference>
<keyword evidence="4 7" id="KW-0863">Zinc-finger</keyword>
<dbReference type="Proteomes" id="UP000838878">
    <property type="component" value="Chromosome 9"/>
</dbReference>
<keyword evidence="3" id="KW-0677">Repeat</keyword>
<feature type="domain" description="C2H2-type" evidence="9">
    <location>
        <begin position="297"/>
        <end position="325"/>
    </location>
</feature>
<dbReference type="PANTHER" id="PTHR23234:SF10">
    <property type="entry name" value="RIKEN CDNA 6720489N17 GENE-RELATED"/>
    <property type="match status" value="1"/>
</dbReference>
<name>A0A8J9WAS8_9NEOP</name>
<dbReference type="GO" id="GO:0005634">
    <property type="term" value="C:nucleus"/>
    <property type="evidence" value="ECO:0007669"/>
    <property type="project" value="UniProtKB-SubCell"/>
</dbReference>
<comment type="subcellular location">
    <subcellularLocation>
        <location evidence="1">Nucleus</location>
    </subcellularLocation>
</comment>
<keyword evidence="12" id="KW-1185">Reference proteome</keyword>
<dbReference type="PROSITE" id="PS00028">
    <property type="entry name" value="ZINC_FINGER_C2H2_1"/>
    <property type="match status" value="7"/>
</dbReference>
<feature type="domain" description="C2H2-type" evidence="9">
    <location>
        <begin position="242"/>
        <end position="269"/>
    </location>
</feature>
<evidence type="ECO:0000256" key="5">
    <source>
        <dbReference type="ARBA" id="ARBA00022833"/>
    </source>
</evidence>
<dbReference type="PROSITE" id="PS50157">
    <property type="entry name" value="ZINC_FINGER_C2H2_2"/>
    <property type="match status" value="9"/>
</dbReference>
<dbReference type="Gene3D" id="3.40.1800.20">
    <property type="match status" value="1"/>
</dbReference>
<protein>
    <submittedName>
        <fullName evidence="11">Uncharacterized protein</fullName>
    </submittedName>
</protein>
<reference evidence="11" key="1">
    <citation type="submission" date="2021-12" db="EMBL/GenBank/DDBJ databases">
        <authorList>
            <person name="Martin H S."/>
        </authorList>
    </citation>
    <scope>NUCLEOTIDE SEQUENCE</scope>
</reference>
<feature type="domain" description="C2H2-type" evidence="9">
    <location>
        <begin position="501"/>
        <end position="530"/>
    </location>
</feature>
<evidence type="ECO:0000256" key="4">
    <source>
        <dbReference type="ARBA" id="ARBA00022771"/>
    </source>
</evidence>
<dbReference type="AlphaFoldDB" id="A0A8J9WAS8"/>
<feature type="domain" description="C2H2-type" evidence="9">
    <location>
        <begin position="326"/>
        <end position="353"/>
    </location>
</feature>
<sequence length="540" mass="62940">MENTCRLCLLQSPEIVEELWEGCDILDKLSVSLSHYVSLADELPKNICYACINKVHDIYKFHQTISQNEIILQKKLDSITCNNLKVNAIKKENIYENDADYVDSLETDKPLEEINIKPEVFHCKDNVNECTTRNKSNIDKLNNSNQIKIEVIKENLTESKIIVSSIEDHEERAVDKIKFEESKRFACLTCFEVFSNQLELLRHYQTVELEKFNKNNTTNIKNNENELVTYKVQESDNGASVYKCERCHKKYKNKTDIKRHIVSHVETRPFLCKLCGKTYQTASIIVAHGKMHTGEMYKCSYNCGYRSVHKHVVKDHEKRHRKEYKYKCEDCGKGFQVKTWYEQHQNIHKGVKPFSCEICGMAFHLHKYLTTHRSNVHPQSSGRKPWICKLCSLPCDSKNSLNLHLKEKHGVITKKSILCDICGKVVRDTQQLKQHKRTVHLHIKPYVCGVCNKSFPKKFTLTVHEQTHSGKRYSCNFCDKMFSRKSSLQRHILRFHMDSKHKCYQCDKLFASKGKLTTHKKVCSETVNPPTTVQENNIKV</sequence>
<evidence type="ECO:0000256" key="3">
    <source>
        <dbReference type="ARBA" id="ARBA00022737"/>
    </source>
</evidence>
<dbReference type="SUPFAM" id="SSF57667">
    <property type="entry name" value="beta-beta-alpha zinc fingers"/>
    <property type="match status" value="5"/>
</dbReference>
<evidence type="ECO:0000313" key="11">
    <source>
        <dbReference type="EMBL" id="CAH0731667.1"/>
    </source>
</evidence>
<feature type="domain" description="C2H2-type" evidence="9">
    <location>
        <begin position="354"/>
        <end position="385"/>
    </location>
</feature>
<feature type="domain" description="C2H2-type" evidence="9">
    <location>
        <begin position="270"/>
        <end position="297"/>
    </location>
</feature>
<keyword evidence="5 8" id="KW-0862">Zinc</keyword>
<dbReference type="InterPro" id="IPR013087">
    <property type="entry name" value="Znf_C2H2_type"/>
</dbReference>
<dbReference type="Gene3D" id="3.30.160.60">
    <property type="entry name" value="Classic Zinc Finger"/>
    <property type="match status" value="7"/>
</dbReference>
<dbReference type="Pfam" id="PF07776">
    <property type="entry name" value="zf-AD"/>
    <property type="match status" value="1"/>
</dbReference>
<dbReference type="InterPro" id="IPR036236">
    <property type="entry name" value="Znf_C2H2_sf"/>
</dbReference>
<keyword evidence="6" id="KW-0539">Nucleus</keyword>
<organism evidence="11 12">
    <name type="scientific">Brenthis ino</name>
    <name type="common">lesser marbled fritillary</name>
    <dbReference type="NCBI Taxonomy" id="405034"/>
    <lineage>
        <taxon>Eukaryota</taxon>
        <taxon>Metazoa</taxon>
        <taxon>Ecdysozoa</taxon>
        <taxon>Arthropoda</taxon>
        <taxon>Hexapoda</taxon>
        <taxon>Insecta</taxon>
        <taxon>Pterygota</taxon>
        <taxon>Neoptera</taxon>
        <taxon>Endopterygota</taxon>
        <taxon>Lepidoptera</taxon>
        <taxon>Glossata</taxon>
        <taxon>Ditrysia</taxon>
        <taxon>Papilionoidea</taxon>
        <taxon>Nymphalidae</taxon>
        <taxon>Heliconiinae</taxon>
        <taxon>Argynnini</taxon>
        <taxon>Brenthis</taxon>
    </lineage>
</organism>
<feature type="binding site" evidence="8">
    <location>
        <position position="5"/>
    </location>
    <ligand>
        <name>Zn(2+)</name>
        <dbReference type="ChEBI" id="CHEBI:29105"/>
    </ligand>
</feature>
<dbReference type="SMART" id="SM00868">
    <property type="entry name" value="zf-AD"/>
    <property type="match status" value="1"/>
</dbReference>
<keyword evidence="2 8" id="KW-0479">Metal-binding</keyword>
<gene>
    <name evidence="11" type="ORF">BINO364_LOCUS16470</name>
</gene>
<feature type="domain" description="C2H2-type" evidence="9">
    <location>
        <begin position="446"/>
        <end position="473"/>
    </location>
</feature>
<dbReference type="PROSITE" id="PS51915">
    <property type="entry name" value="ZAD"/>
    <property type="match status" value="1"/>
</dbReference>
<dbReference type="PANTHER" id="PTHR23234">
    <property type="entry name" value="ZNF44 PROTEIN"/>
    <property type="match status" value="1"/>
</dbReference>
<evidence type="ECO:0000256" key="6">
    <source>
        <dbReference type="ARBA" id="ARBA00023242"/>
    </source>
</evidence>
<dbReference type="InterPro" id="IPR012934">
    <property type="entry name" value="Znf_AD"/>
</dbReference>
<feature type="domain" description="C2H2-type" evidence="9">
    <location>
        <begin position="473"/>
        <end position="501"/>
    </location>
</feature>
<feature type="binding site" evidence="8">
    <location>
        <position position="48"/>
    </location>
    <ligand>
        <name>Zn(2+)</name>
        <dbReference type="ChEBI" id="CHEBI:29105"/>
    </ligand>
</feature>
<feature type="non-terminal residue" evidence="11">
    <location>
        <position position="540"/>
    </location>
</feature>
<evidence type="ECO:0000259" key="10">
    <source>
        <dbReference type="PROSITE" id="PS51915"/>
    </source>
</evidence>
<dbReference type="Pfam" id="PF00096">
    <property type="entry name" value="zf-C2H2"/>
    <property type="match status" value="4"/>
</dbReference>
<feature type="domain" description="C2H2-type" evidence="9">
    <location>
        <begin position="417"/>
        <end position="445"/>
    </location>
</feature>
<dbReference type="GO" id="GO:0008270">
    <property type="term" value="F:zinc ion binding"/>
    <property type="evidence" value="ECO:0007669"/>
    <property type="project" value="UniProtKB-UniRule"/>
</dbReference>
<proteinExistence type="predicted"/>